<dbReference type="SUPFAM" id="SSF47413">
    <property type="entry name" value="lambda repressor-like DNA-binding domains"/>
    <property type="match status" value="1"/>
</dbReference>
<dbReference type="CDD" id="cd01392">
    <property type="entry name" value="HTH_LacI"/>
    <property type="match status" value="1"/>
</dbReference>
<dbReference type="Gene3D" id="3.40.50.2300">
    <property type="match status" value="2"/>
</dbReference>
<dbReference type="PROSITE" id="PS00356">
    <property type="entry name" value="HTH_LACI_1"/>
    <property type="match status" value="1"/>
</dbReference>
<dbReference type="EMBL" id="CP030010">
    <property type="protein sequence ID" value="ASW50251.2"/>
    <property type="molecule type" value="Genomic_DNA"/>
</dbReference>
<dbReference type="CDD" id="cd06291">
    <property type="entry name" value="PBP1_Qymf-like"/>
    <property type="match status" value="1"/>
</dbReference>
<accession>A0A3Q8BTX9</accession>
<organism evidence="1">
    <name type="scientific">Streptococcus suis</name>
    <dbReference type="NCBI Taxonomy" id="1307"/>
    <lineage>
        <taxon>Bacteria</taxon>
        <taxon>Bacillati</taxon>
        <taxon>Bacillota</taxon>
        <taxon>Bacilli</taxon>
        <taxon>Lactobacillales</taxon>
        <taxon>Streptococcaceae</taxon>
        <taxon>Streptococcus</taxon>
    </lineage>
</organism>
<dbReference type="SMART" id="SM00354">
    <property type="entry name" value="HTH_LACI"/>
    <property type="match status" value="1"/>
</dbReference>
<dbReference type="PROSITE" id="PS50932">
    <property type="entry name" value="HTH_LACI_2"/>
    <property type="match status" value="1"/>
</dbReference>
<gene>
    <name evidence="1" type="ORF">A7J08_08195</name>
</gene>
<name>A0A3Q8BTX9_STRSU</name>
<dbReference type="InterPro" id="IPR046335">
    <property type="entry name" value="LacI/GalR-like_sensor"/>
</dbReference>
<dbReference type="PANTHER" id="PTHR30146:SF95">
    <property type="entry name" value="RIBOSE OPERON REPRESSOR"/>
    <property type="match status" value="1"/>
</dbReference>
<dbReference type="Pfam" id="PF13377">
    <property type="entry name" value="Peripla_BP_3"/>
    <property type="match status" value="1"/>
</dbReference>
<dbReference type="Proteomes" id="UP000323128">
    <property type="component" value="Chromosome"/>
</dbReference>
<dbReference type="GO" id="GO:0003700">
    <property type="term" value="F:DNA-binding transcription factor activity"/>
    <property type="evidence" value="ECO:0007669"/>
    <property type="project" value="TreeGrafter"/>
</dbReference>
<sequence length="127" mass="14475">MKKLMYTLLVLAYVTVAYLSVYVLPHYYCGAIIGAAGASLGASFKQFKEVRACPDQPLLAYFKWDKKKISSLLLVLLGIILFVSLVLEFNWQYGLAFVVAISYAMLWNLLHIQFLRKYYFGSGKELD</sequence>
<proteinExistence type="predicted"/>
<dbReference type="InterPro" id="IPR010982">
    <property type="entry name" value="Lambda_DNA-bd_dom_sf"/>
</dbReference>
<dbReference type="PRINTS" id="PR00036">
    <property type="entry name" value="HTHLACI"/>
</dbReference>
<protein>
    <submittedName>
        <fullName evidence="1">Uncharacterized protein</fullName>
    </submittedName>
</protein>
<dbReference type="Pfam" id="PF00356">
    <property type="entry name" value="LacI"/>
    <property type="match status" value="1"/>
</dbReference>
<reference evidence="1" key="1">
    <citation type="journal article" date="2021" name="Front. Microbiol.">
        <title>Comparative Virulence and Genomic Analysis of Streptococcus suis Isolates.</title>
        <authorList>
            <person name="Nicholson T.L."/>
            <person name="Waack U."/>
            <person name="Anderson T.K."/>
            <person name="Bayles D.O."/>
            <person name="Zaia S.R."/>
            <person name="Goertz I."/>
            <person name="Eppinger M."/>
            <person name="Hau S.J."/>
            <person name="Brockmeier S.L."/>
            <person name="Shore S.M."/>
        </authorList>
    </citation>
    <scope>NUCLEOTIDE SEQUENCE</scope>
    <source>
        <strain evidence="1">SRD478</strain>
    </source>
</reference>
<evidence type="ECO:0000313" key="1">
    <source>
        <dbReference type="EMBL" id="ASW50251.2"/>
    </source>
</evidence>
<dbReference type="SUPFAM" id="SSF53822">
    <property type="entry name" value="Periplasmic binding protein-like I"/>
    <property type="match status" value="1"/>
</dbReference>
<dbReference type="Gene3D" id="1.10.260.40">
    <property type="entry name" value="lambda repressor-like DNA-binding domains"/>
    <property type="match status" value="1"/>
</dbReference>
<dbReference type="InterPro" id="IPR000843">
    <property type="entry name" value="HTH_LacI"/>
</dbReference>
<dbReference type="PANTHER" id="PTHR30146">
    <property type="entry name" value="LACI-RELATED TRANSCRIPTIONAL REPRESSOR"/>
    <property type="match status" value="1"/>
</dbReference>
<dbReference type="GO" id="GO:0000976">
    <property type="term" value="F:transcription cis-regulatory region binding"/>
    <property type="evidence" value="ECO:0007669"/>
    <property type="project" value="TreeGrafter"/>
</dbReference>
<dbReference type="InterPro" id="IPR028082">
    <property type="entry name" value="Peripla_BP_I"/>
</dbReference>